<dbReference type="InterPro" id="IPR015168">
    <property type="entry name" value="SsuA/THI5"/>
</dbReference>
<feature type="domain" description="SsuA/THI5-like" evidence="2">
    <location>
        <begin position="42"/>
        <end position="243"/>
    </location>
</feature>
<dbReference type="PANTHER" id="PTHR31528:SF3">
    <property type="entry name" value="THIAMINE BIOSYNTHESIS PROTEIN HI_0357-RELATED"/>
    <property type="match status" value="1"/>
</dbReference>
<dbReference type="AlphaFoldDB" id="A0A2S9Q5K7"/>
<keyword evidence="4" id="KW-1185">Reference proteome</keyword>
<feature type="signal peptide" evidence="1">
    <location>
        <begin position="1"/>
        <end position="25"/>
    </location>
</feature>
<evidence type="ECO:0000259" key="2">
    <source>
        <dbReference type="Pfam" id="PF09084"/>
    </source>
</evidence>
<proteinExistence type="predicted"/>
<dbReference type="Pfam" id="PF09084">
    <property type="entry name" value="NMT1"/>
    <property type="match status" value="1"/>
</dbReference>
<dbReference type="SUPFAM" id="SSF53850">
    <property type="entry name" value="Periplasmic binding protein-like II"/>
    <property type="match status" value="1"/>
</dbReference>
<name>A0A2S9Q5K7_9HYPH</name>
<dbReference type="OrthoDB" id="5372616at2"/>
<feature type="chain" id="PRO_5015432193" evidence="1">
    <location>
        <begin position="26"/>
        <end position="338"/>
    </location>
</feature>
<dbReference type="GO" id="GO:0009228">
    <property type="term" value="P:thiamine biosynthetic process"/>
    <property type="evidence" value="ECO:0007669"/>
    <property type="project" value="InterPro"/>
</dbReference>
<comment type="caution">
    <text evidence="3">The sequence shown here is derived from an EMBL/GenBank/DDBJ whole genome shotgun (WGS) entry which is preliminary data.</text>
</comment>
<protein>
    <submittedName>
        <fullName evidence="3">Nitrate ABC transporter substrate-binding protein</fullName>
    </submittedName>
</protein>
<organism evidence="3 4">
    <name type="scientific">Labrys okinawensis</name>
    <dbReference type="NCBI Taxonomy" id="346911"/>
    <lineage>
        <taxon>Bacteria</taxon>
        <taxon>Pseudomonadati</taxon>
        <taxon>Pseudomonadota</taxon>
        <taxon>Alphaproteobacteria</taxon>
        <taxon>Hyphomicrobiales</taxon>
        <taxon>Xanthobacteraceae</taxon>
        <taxon>Labrys</taxon>
    </lineage>
</organism>
<dbReference type="InterPro" id="IPR027939">
    <property type="entry name" value="NMT1/THI5"/>
</dbReference>
<gene>
    <name evidence="3" type="ORF">C5L14_25980</name>
</gene>
<dbReference type="Gene3D" id="3.40.190.10">
    <property type="entry name" value="Periplasmic binding protein-like II"/>
    <property type="match status" value="2"/>
</dbReference>
<evidence type="ECO:0000256" key="1">
    <source>
        <dbReference type="SAM" id="SignalP"/>
    </source>
</evidence>
<keyword evidence="1" id="KW-0732">Signal</keyword>
<accession>A0A2S9Q5K7</accession>
<dbReference type="Proteomes" id="UP000237682">
    <property type="component" value="Unassembled WGS sequence"/>
</dbReference>
<dbReference type="EMBL" id="PUEJ01000012">
    <property type="protein sequence ID" value="PRH84636.1"/>
    <property type="molecule type" value="Genomic_DNA"/>
</dbReference>
<evidence type="ECO:0000313" key="3">
    <source>
        <dbReference type="EMBL" id="PRH84636.1"/>
    </source>
</evidence>
<evidence type="ECO:0000313" key="4">
    <source>
        <dbReference type="Proteomes" id="UP000237682"/>
    </source>
</evidence>
<reference evidence="3 4" key="1">
    <citation type="submission" date="2018-02" db="EMBL/GenBank/DDBJ databases">
        <title>Whole genome sequencing of endophytic bacterium.</title>
        <authorList>
            <person name="Eedara R."/>
            <person name="Podile A.R."/>
        </authorList>
    </citation>
    <scope>NUCLEOTIDE SEQUENCE [LARGE SCALE GENOMIC DNA]</scope>
    <source>
        <strain evidence="3 4">RP1T</strain>
    </source>
</reference>
<dbReference type="PANTHER" id="PTHR31528">
    <property type="entry name" value="4-AMINO-5-HYDROXYMETHYL-2-METHYLPYRIMIDINE PHOSPHATE SYNTHASE THI11-RELATED"/>
    <property type="match status" value="1"/>
</dbReference>
<sequence length="338" mass="36570">MNSMLKTAVLAATAVVFAGLNGAYAEDLVKVRFGTNWLAQGEHGGYYQAVADGTYKKFGLDVEIVQGGPTANNATALVAGKNDFYMGGNLVEVFSAAKEGIPLVAVAATFQKDPQILMTHPGVGLDSWEDLKKAKTIFIGPDFQATGYAWMKAAFGFTDEVVKPYDFNPGPFIADKGSVQQGYVASEPLQVEKGGGFKPNVFLIADQGWNTYSTLIVTRQDIIDSKPDVVQKFVDASAIGWATYLYGDNKLGNAAIQKDNPDMTDENLAFAVKQMKAYGIVMSGDAEKSGIGAMTDEHMKSFFDKMVAVGLYKPDFDFKKAYTLKFVNKNVGSDLIKK</sequence>
<dbReference type="RefSeq" id="WP_105864963.1">
    <property type="nucleotide sequence ID" value="NZ_PUEJ01000012.1"/>
</dbReference>